<dbReference type="KEGG" id="aprs:BI364_07860"/>
<keyword evidence="5 12" id="KW-0812">Transmembrane</keyword>
<evidence type="ECO:0000313" key="17">
    <source>
        <dbReference type="EMBL" id="AOU97890.1"/>
    </source>
</evidence>
<dbReference type="RefSeq" id="WP_070078266.1">
    <property type="nucleotide sequence ID" value="NZ_CP017415.1"/>
</dbReference>
<comment type="similarity">
    <text evidence="12 13">Belongs to the TonB-dependent receptor family.</text>
</comment>
<feature type="domain" description="TonB-dependent receptor plug" evidence="16">
    <location>
        <begin position="64"/>
        <end position="171"/>
    </location>
</feature>
<dbReference type="Pfam" id="PF07715">
    <property type="entry name" value="Plug"/>
    <property type="match status" value="1"/>
</dbReference>
<proteinExistence type="inferred from homology"/>
<evidence type="ECO:0000256" key="8">
    <source>
        <dbReference type="ARBA" id="ARBA00023065"/>
    </source>
</evidence>
<evidence type="ECO:0000256" key="3">
    <source>
        <dbReference type="ARBA" id="ARBA00022452"/>
    </source>
</evidence>
<feature type="domain" description="TonB-dependent receptor-like beta-barrel" evidence="15">
    <location>
        <begin position="268"/>
        <end position="683"/>
    </location>
</feature>
<evidence type="ECO:0000256" key="10">
    <source>
        <dbReference type="ARBA" id="ARBA00023136"/>
    </source>
</evidence>
<accession>A0A1D8IN42</accession>
<keyword evidence="2 12" id="KW-0813">Transport</keyword>
<dbReference type="GO" id="GO:0009279">
    <property type="term" value="C:cell outer membrane"/>
    <property type="evidence" value="ECO:0007669"/>
    <property type="project" value="UniProtKB-SubCell"/>
</dbReference>
<keyword evidence="3 12" id="KW-1134">Transmembrane beta strand</keyword>
<evidence type="ECO:0000256" key="6">
    <source>
        <dbReference type="ARBA" id="ARBA00022729"/>
    </source>
</evidence>
<evidence type="ECO:0000256" key="9">
    <source>
        <dbReference type="ARBA" id="ARBA00023077"/>
    </source>
</evidence>
<dbReference type="PROSITE" id="PS52016">
    <property type="entry name" value="TONB_DEPENDENT_REC_3"/>
    <property type="match status" value="1"/>
</dbReference>
<reference evidence="18" key="1">
    <citation type="submission" date="2016-09" db="EMBL/GenBank/DDBJ databases">
        <title>Acidihalobacter prosperus F5.</title>
        <authorList>
            <person name="Khaleque H.N."/>
            <person name="Ramsay J.P."/>
            <person name="Kaksonen A.H."/>
            <person name="Boxall N.J."/>
            <person name="Watkin E.L.J."/>
        </authorList>
    </citation>
    <scope>NUCLEOTIDE SEQUENCE [LARGE SCALE GENOMIC DNA]</scope>
    <source>
        <strain evidence="18">F5</strain>
    </source>
</reference>
<dbReference type="Gene3D" id="2.170.130.10">
    <property type="entry name" value="TonB-dependent receptor, plug domain"/>
    <property type="match status" value="1"/>
</dbReference>
<evidence type="ECO:0000256" key="5">
    <source>
        <dbReference type="ARBA" id="ARBA00022692"/>
    </source>
</evidence>
<evidence type="ECO:0000256" key="12">
    <source>
        <dbReference type="PROSITE-ProRule" id="PRU01360"/>
    </source>
</evidence>
<dbReference type="GO" id="GO:0015344">
    <property type="term" value="F:siderophore uptake transmembrane transporter activity"/>
    <property type="evidence" value="ECO:0007669"/>
    <property type="project" value="TreeGrafter"/>
</dbReference>
<evidence type="ECO:0000313" key="18">
    <source>
        <dbReference type="Proteomes" id="UP000095401"/>
    </source>
</evidence>
<dbReference type="InterPro" id="IPR036942">
    <property type="entry name" value="Beta-barrel_TonB_sf"/>
</dbReference>
<evidence type="ECO:0000256" key="11">
    <source>
        <dbReference type="ARBA" id="ARBA00023237"/>
    </source>
</evidence>
<feature type="region of interest" description="Disordered" evidence="14">
    <location>
        <begin position="45"/>
        <end position="67"/>
    </location>
</feature>
<dbReference type="Pfam" id="PF00593">
    <property type="entry name" value="TonB_dep_Rec_b-barrel"/>
    <property type="match status" value="1"/>
</dbReference>
<keyword evidence="8" id="KW-0406">Ion transport</keyword>
<dbReference type="PANTHER" id="PTHR32552">
    <property type="entry name" value="FERRICHROME IRON RECEPTOR-RELATED"/>
    <property type="match status" value="1"/>
</dbReference>
<dbReference type="AlphaFoldDB" id="A0A1D8IN42"/>
<dbReference type="SUPFAM" id="SSF56935">
    <property type="entry name" value="Porins"/>
    <property type="match status" value="1"/>
</dbReference>
<comment type="subcellular location">
    <subcellularLocation>
        <location evidence="1 12">Cell outer membrane</location>
        <topology evidence="1 12">Multi-pass membrane protein</topology>
    </subcellularLocation>
</comment>
<evidence type="ECO:0000256" key="7">
    <source>
        <dbReference type="ARBA" id="ARBA00023004"/>
    </source>
</evidence>
<dbReference type="InterPro" id="IPR012910">
    <property type="entry name" value="Plug_dom"/>
</dbReference>
<name>A0A1D8IN42_9GAMM</name>
<evidence type="ECO:0000259" key="16">
    <source>
        <dbReference type="Pfam" id="PF07715"/>
    </source>
</evidence>
<evidence type="ECO:0000256" key="14">
    <source>
        <dbReference type="SAM" id="MobiDB-lite"/>
    </source>
</evidence>
<dbReference type="EMBL" id="CP017415">
    <property type="protein sequence ID" value="AOU97890.1"/>
    <property type="molecule type" value="Genomic_DNA"/>
</dbReference>
<sequence length="720" mass="78163">MKMEFKKKLIVQILLSSIAIDGISTANAIDLGSVSAGSNNGGMPSNALSAPYQAPSQGSLNASEPQSTISQHFIQNNIPSAGNYNDIAQVSPSVWNLSPNGAGGSDQGGLSLRGFQDGQYNVTFDGIPFCDGDDFTHHVNDYFMARDTGSMKITRGPGSAGTIGDATFGGTIAMNSKDPTADIAAITPYVAYGSFNSQLYGIEYDSGVMQKHNDASVIVDLKRYTSNGYLTNEHTSRNNLFVKYIQPINEDSALTFVLMVNQTRQHASPGATAQQIAQYGNNYGLNTNPNSQAYYGYNWDHFKTDFEYIDYQIQKDHWKLDNKAYTNSYTHYALAGVDPNGQTPNGTASGIAGISANGVPGVYGLTWYRSFGDVLRVVDSIGLSDLKFGIWVDHQNHNVWNQNADLTTGNWSLGNSGAYRSSDTSVQPYAEYVWRPTHNLTITPGVKYNSFTRNNNPVTSDIGTSPTNQTWTSILPTLTANYYLSRHWSVYGQVAKGFLPPQISAIQSQGTAQVTGQPKPDSTLNYQVGTAWKTRRLTLGGDVYYINESNFSQPVQNASGTVTYWQNAGGVDFKGIETEGTYYVGNGLSVYGNFSINGTVTNPQQPVIDNAPTNTAAASVIYNLWPVYASLMVKEIGPRYSGTDVNGNNISFGAYSITNASFSYHFGNYGMKHTTVRLQIDNLFNRSGAVMSPGNTGLNGYALYYTLPGRSVMLSLSTQL</sequence>
<evidence type="ECO:0000256" key="2">
    <source>
        <dbReference type="ARBA" id="ARBA00022448"/>
    </source>
</evidence>
<evidence type="ECO:0000259" key="15">
    <source>
        <dbReference type="Pfam" id="PF00593"/>
    </source>
</evidence>
<dbReference type="InterPro" id="IPR037066">
    <property type="entry name" value="Plug_dom_sf"/>
</dbReference>
<keyword evidence="10 12" id="KW-0472">Membrane</keyword>
<gene>
    <name evidence="17" type="ORF">BI364_07860</name>
</gene>
<keyword evidence="7" id="KW-0408">Iron</keyword>
<dbReference type="Proteomes" id="UP000095401">
    <property type="component" value="Chromosome"/>
</dbReference>
<evidence type="ECO:0000256" key="4">
    <source>
        <dbReference type="ARBA" id="ARBA00022496"/>
    </source>
</evidence>
<organism evidence="17 18">
    <name type="scientific">Acidihalobacter yilgarnensis</name>
    <dbReference type="NCBI Taxonomy" id="2819280"/>
    <lineage>
        <taxon>Bacteria</taxon>
        <taxon>Pseudomonadati</taxon>
        <taxon>Pseudomonadota</taxon>
        <taxon>Gammaproteobacteria</taxon>
        <taxon>Chromatiales</taxon>
        <taxon>Ectothiorhodospiraceae</taxon>
        <taxon>Acidihalobacter</taxon>
    </lineage>
</organism>
<dbReference type="InterPro" id="IPR000531">
    <property type="entry name" value="Beta-barrel_TonB"/>
</dbReference>
<dbReference type="InterPro" id="IPR039426">
    <property type="entry name" value="TonB-dep_rcpt-like"/>
</dbReference>
<evidence type="ECO:0008006" key="19">
    <source>
        <dbReference type="Google" id="ProtNLM"/>
    </source>
</evidence>
<evidence type="ECO:0000256" key="1">
    <source>
        <dbReference type="ARBA" id="ARBA00004571"/>
    </source>
</evidence>
<keyword evidence="9 13" id="KW-0798">TonB box</keyword>
<keyword evidence="4" id="KW-0410">Iron transport</keyword>
<keyword evidence="18" id="KW-1185">Reference proteome</keyword>
<dbReference type="Gene3D" id="2.40.170.20">
    <property type="entry name" value="TonB-dependent receptor, beta-barrel domain"/>
    <property type="match status" value="1"/>
</dbReference>
<keyword evidence="6" id="KW-0732">Signal</keyword>
<dbReference type="PANTHER" id="PTHR32552:SF68">
    <property type="entry name" value="FERRICHROME OUTER MEMBRANE TRANSPORTER_PHAGE RECEPTOR"/>
    <property type="match status" value="1"/>
</dbReference>
<protein>
    <recommendedName>
        <fullName evidence="19">TonB-dependent receptor</fullName>
    </recommendedName>
</protein>
<keyword evidence="11 12" id="KW-0998">Cell outer membrane</keyword>
<evidence type="ECO:0000256" key="13">
    <source>
        <dbReference type="RuleBase" id="RU003357"/>
    </source>
</evidence>